<protein>
    <recommendedName>
        <fullName evidence="3">SRPBCC family protein</fullName>
    </recommendedName>
</protein>
<name>A0A7W9UKQ8_9NOCA</name>
<keyword evidence="2" id="KW-1185">Reference proteome</keyword>
<comment type="caution">
    <text evidence="1">The sequence shown here is derived from an EMBL/GenBank/DDBJ whole genome shotgun (WGS) entry which is preliminary data.</text>
</comment>
<dbReference type="EMBL" id="JACHIT010000002">
    <property type="protein sequence ID" value="MBB5916741.1"/>
    <property type="molecule type" value="Genomic_DNA"/>
</dbReference>
<gene>
    <name evidence="1" type="ORF">BJY24_005653</name>
</gene>
<dbReference type="RefSeq" id="WP_051163411.1">
    <property type="nucleotide sequence ID" value="NZ_JACHIT010000002.1"/>
</dbReference>
<reference evidence="1 2" key="1">
    <citation type="submission" date="2020-08" db="EMBL/GenBank/DDBJ databases">
        <title>Sequencing the genomes of 1000 actinobacteria strains.</title>
        <authorList>
            <person name="Klenk H.-P."/>
        </authorList>
    </citation>
    <scope>NUCLEOTIDE SEQUENCE [LARGE SCALE GENOMIC DNA]</scope>
    <source>
        <strain evidence="1 2">DSM 43582</strain>
    </source>
</reference>
<dbReference type="Proteomes" id="UP000540412">
    <property type="component" value="Unassembled WGS sequence"/>
</dbReference>
<evidence type="ECO:0000313" key="1">
    <source>
        <dbReference type="EMBL" id="MBB5916741.1"/>
    </source>
</evidence>
<sequence>MNDRFRSTLRWTVAAALLAATYPLVFRDQCLTWGATDAEIGRSMPGDDLLPEPGLVTTRAVTVRADAADIWPWLVQMGPGRAGAYTYDWIENLFGLNMHSADEIDPNLQDLAVGDTFPLGNGPALRVERLEPERALVLGAVDRQWVWTFALYPAADKSTRLVSRNRVAARRSPLARLFFLVVMEPGSLIMERKMLLGIAQRAERHAARPGSVTVAHPPE</sequence>
<dbReference type="AlphaFoldDB" id="A0A7W9UKQ8"/>
<organism evidence="1 2">
    <name type="scientific">Nocardia transvalensis</name>
    <dbReference type="NCBI Taxonomy" id="37333"/>
    <lineage>
        <taxon>Bacteria</taxon>
        <taxon>Bacillati</taxon>
        <taxon>Actinomycetota</taxon>
        <taxon>Actinomycetes</taxon>
        <taxon>Mycobacteriales</taxon>
        <taxon>Nocardiaceae</taxon>
        <taxon>Nocardia</taxon>
    </lineage>
</organism>
<evidence type="ECO:0008006" key="3">
    <source>
        <dbReference type="Google" id="ProtNLM"/>
    </source>
</evidence>
<proteinExistence type="predicted"/>
<evidence type="ECO:0000313" key="2">
    <source>
        <dbReference type="Proteomes" id="UP000540412"/>
    </source>
</evidence>
<accession>A0A7W9UKQ8</accession>